<gene>
    <name evidence="2" type="ORF">Taro_033605</name>
</gene>
<evidence type="ECO:0000313" key="3">
    <source>
        <dbReference type="Proteomes" id="UP000652761"/>
    </source>
</evidence>
<dbReference type="AlphaFoldDB" id="A0A843W0K1"/>
<protein>
    <submittedName>
        <fullName evidence="2">Uncharacterized protein</fullName>
    </submittedName>
</protein>
<sequence>MCLVCTVWRQEVDGHFVAAKFLGQWQSIMPLTPVSVQPLDVKTTGRVKSWRWTNSTGNGGEGFPRFCAVTKTWSLCLVYTALVIDSVDTPIDGVDTGSESLKLFHEDRVKCVDTAPGSVDTRPSSQETQLPDWDRVST</sequence>
<organism evidence="2 3">
    <name type="scientific">Colocasia esculenta</name>
    <name type="common">Wild taro</name>
    <name type="synonym">Arum esculentum</name>
    <dbReference type="NCBI Taxonomy" id="4460"/>
    <lineage>
        <taxon>Eukaryota</taxon>
        <taxon>Viridiplantae</taxon>
        <taxon>Streptophyta</taxon>
        <taxon>Embryophyta</taxon>
        <taxon>Tracheophyta</taxon>
        <taxon>Spermatophyta</taxon>
        <taxon>Magnoliopsida</taxon>
        <taxon>Liliopsida</taxon>
        <taxon>Araceae</taxon>
        <taxon>Aroideae</taxon>
        <taxon>Colocasieae</taxon>
        <taxon>Colocasia</taxon>
    </lineage>
</organism>
<keyword evidence="3" id="KW-1185">Reference proteome</keyword>
<dbReference type="EMBL" id="NMUH01002576">
    <property type="protein sequence ID" value="MQM00857.1"/>
    <property type="molecule type" value="Genomic_DNA"/>
</dbReference>
<dbReference type="Proteomes" id="UP000652761">
    <property type="component" value="Unassembled WGS sequence"/>
</dbReference>
<name>A0A843W0K1_COLES</name>
<reference evidence="2" key="1">
    <citation type="submission" date="2017-07" db="EMBL/GenBank/DDBJ databases">
        <title>Taro Niue Genome Assembly and Annotation.</title>
        <authorList>
            <person name="Atibalentja N."/>
            <person name="Keating K."/>
            <person name="Fields C.J."/>
        </authorList>
    </citation>
    <scope>NUCLEOTIDE SEQUENCE</scope>
    <source>
        <strain evidence="2">Niue_2</strain>
        <tissue evidence="2">Leaf</tissue>
    </source>
</reference>
<accession>A0A843W0K1</accession>
<comment type="caution">
    <text evidence="2">The sequence shown here is derived from an EMBL/GenBank/DDBJ whole genome shotgun (WGS) entry which is preliminary data.</text>
</comment>
<proteinExistence type="predicted"/>
<feature type="region of interest" description="Disordered" evidence="1">
    <location>
        <begin position="115"/>
        <end position="138"/>
    </location>
</feature>
<evidence type="ECO:0000256" key="1">
    <source>
        <dbReference type="SAM" id="MobiDB-lite"/>
    </source>
</evidence>
<evidence type="ECO:0000313" key="2">
    <source>
        <dbReference type="EMBL" id="MQM00857.1"/>
    </source>
</evidence>